<feature type="compositionally biased region" description="Polar residues" evidence="1">
    <location>
        <begin position="94"/>
        <end position="111"/>
    </location>
</feature>
<evidence type="ECO:0000313" key="2">
    <source>
        <dbReference type="EMBL" id="GDY42844.1"/>
    </source>
</evidence>
<dbReference type="AlphaFoldDB" id="A0A4D4K415"/>
<comment type="caution">
    <text evidence="2">The sequence shown here is derived from an EMBL/GenBank/DDBJ whole genome shotgun (WGS) entry which is preliminary data.</text>
</comment>
<dbReference type="EMBL" id="BJHV01000001">
    <property type="protein sequence ID" value="GDY42844.1"/>
    <property type="molecule type" value="Genomic_DNA"/>
</dbReference>
<reference evidence="2 3" key="1">
    <citation type="journal article" date="2020" name="Int. J. Syst. Evol. Microbiol.">
        <title>Reclassification of Streptomyces castelarensis and Streptomyces sporoclivatus as later heterotypic synonyms of Streptomyces antimycoticus.</title>
        <authorList>
            <person name="Komaki H."/>
            <person name="Tamura T."/>
        </authorList>
    </citation>
    <scope>NUCLEOTIDE SEQUENCE [LARGE SCALE GENOMIC DNA]</scope>
    <source>
        <strain evidence="2 3">NBRC 12839</strain>
    </source>
</reference>
<evidence type="ECO:0000313" key="3">
    <source>
        <dbReference type="Proteomes" id="UP000299290"/>
    </source>
</evidence>
<dbReference type="Proteomes" id="UP000299290">
    <property type="component" value="Unassembled WGS sequence"/>
</dbReference>
<proteinExistence type="predicted"/>
<name>A0A4D4K415_9ACTN</name>
<organism evidence="2 3">
    <name type="scientific">Streptomyces antimycoticus</name>
    <dbReference type="NCBI Taxonomy" id="68175"/>
    <lineage>
        <taxon>Bacteria</taxon>
        <taxon>Bacillati</taxon>
        <taxon>Actinomycetota</taxon>
        <taxon>Actinomycetes</taxon>
        <taxon>Kitasatosporales</taxon>
        <taxon>Streptomycetaceae</taxon>
        <taxon>Streptomyces</taxon>
        <taxon>Streptomyces violaceusniger group</taxon>
    </lineage>
</organism>
<keyword evidence="3" id="KW-1185">Reference proteome</keyword>
<evidence type="ECO:0000256" key="1">
    <source>
        <dbReference type="SAM" id="MobiDB-lite"/>
    </source>
</evidence>
<protein>
    <submittedName>
        <fullName evidence="2">Uncharacterized protein</fullName>
    </submittedName>
</protein>
<sequence>MAREKPTSVRRSSGWASRWARRFAAWARSAGRLLAATVHSGSAAARTSAGAPSSAVFAVCGSSASGSGACSRMVCALVPLMPNEDTAARRGWSVSGQARPSVSSETAPADQSTLGVGWSTCRVRGSVPWRIAMTILMMPATPAAAWVWPMLDLMEPSHSGWSSVWLRPYVASRACASMGSPRVVPVPWASTTSICPAESRAEARAWRMTRCCEGPFGAVRPLLAPSWLMALPRTRASTWWPLARASESRSSSSMPAPSPQPVPSAAAAKDLQRPSAARPRWRLNSVKVPGVDITVTPPARASEHSRRRSAWAAKCRATKEEEQAVSMVTAGPSRPKV</sequence>
<feature type="region of interest" description="Disordered" evidence="1">
    <location>
        <begin position="247"/>
        <end position="280"/>
    </location>
</feature>
<feature type="region of interest" description="Disordered" evidence="1">
    <location>
        <begin position="294"/>
        <end position="337"/>
    </location>
</feature>
<accession>A0A4D4K415</accession>
<gene>
    <name evidence="2" type="ORF">SANT12839_037260</name>
</gene>
<feature type="region of interest" description="Disordered" evidence="1">
    <location>
        <begin position="92"/>
        <end position="111"/>
    </location>
</feature>